<dbReference type="PANTHER" id="PTHR43265">
    <property type="entry name" value="ESTERASE ESTD"/>
    <property type="match status" value="1"/>
</dbReference>
<evidence type="ECO:0000256" key="1">
    <source>
        <dbReference type="SAM" id="SignalP"/>
    </source>
</evidence>
<dbReference type="Pfam" id="PF12146">
    <property type="entry name" value="Hydrolase_4"/>
    <property type="match status" value="1"/>
</dbReference>
<dbReference type="InterPro" id="IPR024981">
    <property type="entry name" value="DUF3887"/>
</dbReference>
<proteinExistence type="predicted"/>
<accession>A0A966DVC6</accession>
<dbReference type="EMBL" id="WWEO01000044">
    <property type="protein sequence ID" value="NCD71336.1"/>
    <property type="molecule type" value="Genomic_DNA"/>
</dbReference>
<organism evidence="4 5">
    <name type="scientific">Mucilaginibacter agri</name>
    <dbReference type="NCBI Taxonomy" id="2695265"/>
    <lineage>
        <taxon>Bacteria</taxon>
        <taxon>Pseudomonadati</taxon>
        <taxon>Bacteroidota</taxon>
        <taxon>Sphingobacteriia</taxon>
        <taxon>Sphingobacteriales</taxon>
        <taxon>Sphingobacteriaceae</taxon>
        <taxon>Mucilaginibacter</taxon>
    </lineage>
</organism>
<evidence type="ECO:0000259" key="2">
    <source>
        <dbReference type="Pfam" id="PF12146"/>
    </source>
</evidence>
<gene>
    <name evidence="4" type="ORF">GSY63_18360</name>
</gene>
<dbReference type="InterPro" id="IPR053145">
    <property type="entry name" value="AB_hydrolase_Est10"/>
</dbReference>
<feature type="domain" description="Serine aminopeptidase S33" evidence="2">
    <location>
        <begin position="195"/>
        <end position="383"/>
    </location>
</feature>
<feature type="signal peptide" evidence="1">
    <location>
        <begin position="1"/>
        <end position="19"/>
    </location>
</feature>
<keyword evidence="1" id="KW-0732">Signal</keyword>
<evidence type="ECO:0000313" key="5">
    <source>
        <dbReference type="Proteomes" id="UP000638732"/>
    </source>
</evidence>
<dbReference type="Proteomes" id="UP000638732">
    <property type="component" value="Unassembled WGS sequence"/>
</dbReference>
<dbReference type="Pfam" id="PF13026">
    <property type="entry name" value="DUF3887"/>
    <property type="match status" value="1"/>
</dbReference>
<dbReference type="Gene3D" id="3.40.50.1820">
    <property type="entry name" value="alpha/beta hydrolase"/>
    <property type="match status" value="1"/>
</dbReference>
<evidence type="ECO:0000259" key="3">
    <source>
        <dbReference type="Pfam" id="PF13026"/>
    </source>
</evidence>
<dbReference type="InterPro" id="IPR029058">
    <property type="entry name" value="AB_hydrolase_fold"/>
</dbReference>
<feature type="chain" id="PRO_5036962898" evidence="1">
    <location>
        <begin position="20"/>
        <end position="436"/>
    </location>
</feature>
<sequence length="436" mass="48298">MKKLLLVFIVLAVNAYAQSEPKNYKVAITRFQQYYNLNQPDSIFSMFSPDVRVSLPEDKNQQMISQLQSQLGRLQQISFLSYDKGIATYKADFTKSILAMKVSLNDKNQLGGLLFDNYVSPSDAAKAANALKLLNVDPALGESTYTVKGFAGNIVGTLTMPEKPAGKIPVVIIVAGSGTDRNGNNPNPKFTLNTNAYKDLAIALRQSGIASLRYDKRTIGESVSSTKENQLRLEDHIEDAMGIINKLHDDERFSKVVVLGHGEGSLVGIIASEETPVGAVISVEGAAQPAYYLLKQQAKEQPDYISTRYSKLIDSLAKTGKIQNDVDASLYPFIRPSIQTYLLSWMRYTPFRELKKLKVPVLLVQGSTDLLIKPDEADKLKKAKTEATLLMIPNMNYVLKEAPADRDKNLETYTQPDLPLKPELVTGVVNFIDKLK</sequence>
<comment type="caution">
    <text evidence="4">The sequence shown here is derived from an EMBL/GenBank/DDBJ whole genome shotgun (WGS) entry which is preliminary data.</text>
</comment>
<dbReference type="Gene3D" id="3.10.450.590">
    <property type="match status" value="1"/>
</dbReference>
<dbReference type="GO" id="GO:0052689">
    <property type="term" value="F:carboxylic ester hydrolase activity"/>
    <property type="evidence" value="ECO:0007669"/>
    <property type="project" value="TreeGrafter"/>
</dbReference>
<dbReference type="SUPFAM" id="SSF53474">
    <property type="entry name" value="alpha/beta-Hydrolases"/>
    <property type="match status" value="1"/>
</dbReference>
<reference evidence="4" key="2">
    <citation type="submission" date="2020-10" db="EMBL/GenBank/DDBJ databases">
        <title>Mucilaginibacter sp. nov., isolated from soil.</title>
        <authorList>
            <person name="Jeon C.O."/>
        </authorList>
    </citation>
    <scope>NUCLEOTIDE SEQUENCE</scope>
    <source>
        <strain evidence="4">R11</strain>
    </source>
</reference>
<reference evidence="4" key="1">
    <citation type="submission" date="2020-01" db="EMBL/GenBank/DDBJ databases">
        <authorList>
            <person name="Seo Y.L."/>
        </authorList>
    </citation>
    <scope>NUCLEOTIDE SEQUENCE</scope>
    <source>
        <strain evidence="4">R11</strain>
    </source>
</reference>
<dbReference type="AlphaFoldDB" id="A0A966DVC6"/>
<dbReference type="RefSeq" id="WP_166587300.1">
    <property type="nucleotide sequence ID" value="NZ_WWEO01000044.1"/>
</dbReference>
<name>A0A966DVC6_9SPHI</name>
<keyword evidence="5" id="KW-1185">Reference proteome</keyword>
<feature type="domain" description="DUF3887" evidence="3">
    <location>
        <begin position="31"/>
        <end position="113"/>
    </location>
</feature>
<dbReference type="PANTHER" id="PTHR43265:SF1">
    <property type="entry name" value="ESTERASE ESTD"/>
    <property type="match status" value="1"/>
</dbReference>
<protein>
    <submittedName>
        <fullName evidence="4">DUF3887 domain-containing protein</fullName>
    </submittedName>
</protein>
<evidence type="ECO:0000313" key="4">
    <source>
        <dbReference type="EMBL" id="NCD71336.1"/>
    </source>
</evidence>
<dbReference type="InterPro" id="IPR022742">
    <property type="entry name" value="Hydrolase_4"/>
</dbReference>